<evidence type="ECO:0000313" key="16">
    <source>
        <dbReference type="EMBL" id="KAL1255907.1"/>
    </source>
</evidence>
<comment type="subcellular location">
    <subcellularLocation>
        <location evidence="3">Cell membrane</location>
        <topology evidence="3">Peripheral membrane protein</topology>
        <orientation evidence="3">Cytoplasmic side</orientation>
    </subcellularLocation>
    <subcellularLocation>
        <location evidence="2">Cytoplasm</location>
        <location evidence="2">Cytoskeleton</location>
    </subcellularLocation>
    <subcellularLocation>
        <location evidence="1">Cytoplasmic vesicle membrane</location>
        <topology evidence="1">Peripheral membrane protein</topology>
        <orientation evidence="1">Cytoplasmic side</orientation>
    </subcellularLocation>
</comment>
<evidence type="ECO:0000256" key="7">
    <source>
        <dbReference type="ARBA" id="ARBA00022490"/>
    </source>
</evidence>
<keyword evidence="7" id="KW-0963">Cytoplasm</keyword>
<keyword evidence="12" id="KW-0206">Cytoskeleton</keyword>
<evidence type="ECO:0000256" key="8">
    <source>
        <dbReference type="ARBA" id="ARBA00022737"/>
    </source>
</evidence>
<evidence type="ECO:0000256" key="11">
    <source>
        <dbReference type="ARBA" id="ARBA00023203"/>
    </source>
</evidence>
<dbReference type="PANTHER" id="PTHR21345">
    <property type="entry name" value="SPIRE"/>
    <property type="match status" value="1"/>
</dbReference>
<gene>
    <name evidence="16" type="ORF">QQF64_013968</name>
</gene>
<evidence type="ECO:0000256" key="6">
    <source>
        <dbReference type="ARBA" id="ARBA00022475"/>
    </source>
</evidence>
<keyword evidence="9" id="KW-0653">Protein transport</keyword>
<dbReference type="PROSITE" id="PS51377">
    <property type="entry name" value="KIND"/>
    <property type="match status" value="1"/>
</dbReference>
<evidence type="ECO:0000256" key="14">
    <source>
        <dbReference type="SAM" id="MobiDB-lite"/>
    </source>
</evidence>
<dbReference type="EMBL" id="JAYMGO010000019">
    <property type="protein sequence ID" value="KAL1255907.1"/>
    <property type="molecule type" value="Genomic_DNA"/>
</dbReference>
<evidence type="ECO:0000256" key="2">
    <source>
        <dbReference type="ARBA" id="ARBA00004245"/>
    </source>
</evidence>
<feature type="non-terminal residue" evidence="16">
    <location>
        <position position="146"/>
    </location>
</feature>
<keyword evidence="11" id="KW-0009">Actin-binding</keyword>
<comment type="caution">
    <text evidence="16">The sequence shown here is derived from an EMBL/GenBank/DDBJ whole genome shotgun (WGS) entry which is preliminary data.</text>
</comment>
<evidence type="ECO:0000256" key="13">
    <source>
        <dbReference type="ARBA" id="ARBA00023329"/>
    </source>
</evidence>
<sequence length="146" mass="16007">MLISPSALQDPGDGAKLEDISMDCTDGEDELCLEEILTLYSQPINEEQAWAVCYQCCRWLTQKQRRKETGGSPPGRIVGPGDVRIRKDGTVKLYQPSSPDKHIPPSSSIEEVHSQRGLGPRSSSVSKVGLSDLLMGVSLSYRSFVL</sequence>
<reference evidence="16 17" key="1">
    <citation type="submission" date="2023-09" db="EMBL/GenBank/DDBJ databases">
        <authorList>
            <person name="Wang M."/>
        </authorList>
    </citation>
    <scope>NUCLEOTIDE SEQUENCE [LARGE SCALE GENOMIC DNA]</scope>
    <source>
        <strain evidence="16">GT-2023</strain>
        <tissue evidence="16">Liver</tissue>
    </source>
</reference>
<evidence type="ECO:0000256" key="12">
    <source>
        <dbReference type="ARBA" id="ARBA00023212"/>
    </source>
</evidence>
<evidence type="ECO:0000256" key="5">
    <source>
        <dbReference type="ARBA" id="ARBA00022448"/>
    </source>
</evidence>
<dbReference type="Gene3D" id="1.10.510.10">
    <property type="entry name" value="Transferase(Phosphotransferase) domain 1"/>
    <property type="match status" value="1"/>
</dbReference>
<organism evidence="16 17">
    <name type="scientific">Cirrhinus molitorella</name>
    <name type="common">mud carp</name>
    <dbReference type="NCBI Taxonomy" id="172907"/>
    <lineage>
        <taxon>Eukaryota</taxon>
        <taxon>Metazoa</taxon>
        <taxon>Chordata</taxon>
        <taxon>Craniata</taxon>
        <taxon>Vertebrata</taxon>
        <taxon>Euteleostomi</taxon>
        <taxon>Actinopterygii</taxon>
        <taxon>Neopterygii</taxon>
        <taxon>Teleostei</taxon>
        <taxon>Ostariophysi</taxon>
        <taxon>Cypriniformes</taxon>
        <taxon>Cyprinidae</taxon>
        <taxon>Labeoninae</taxon>
        <taxon>Labeonini</taxon>
        <taxon>Cirrhinus</taxon>
    </lineage>
</organism>
<protein>
    <recommendedName>
        <fullName evidence="15">KIND domain-containing protein</fullName>
    </recommendedName>
</protein>
<keyword evidence="6" id="KW-1003">Cell membrane</keyword>
<dbReference type="InterPro" id="IPR029901">
    <property type="entry name" value="Spire"/>
</dbReference>
<keyword evidence="17" id="KW-1185">Reference proteome</keyword>
<keyword evidence="8" id="KW-0677">Repeat</keyword>
<keyword evidence="13" id="KW-0968">Cytoplasmic vesicle</keyword>
<evidence type="ECO:0000256" key="9">
    <source>
        <dbReference type="ARBA" id="ARBA00022927"/>
    </source>
</evidence>
<evidence type="ECO:0000256" key="4">
    <source>
        <dbReference type="ARBA" id="ARBA00010956"/>
    </source>
</evidence>
<dbReference type="Proteomes" id="UP001558613">
    <property type="component" value="Unassembled WGS sequence"/>
</dbReference>
<proteinExistence type="inferred from homology"/>
<feature type="region of interest" description="Disordered" evidence="14">
    <location>
        <begin position="64"/>
        <end position="83"/>
    </location>
</feature>
<name>A0ABR3LSL7_9TELE</name>
<dbReference type="Pfam" id="PF16474">
    <property type="entry name" value="KIND"/>
    <property type="match status" value="1"/>
</dbReference>
<feature type="domain" description="KIND" evidence="15">
    <location>
        <begin position="31"/>
        <end position="146"/>
    </location>
</feature>
<keyword evidence="10" id="KW-0472">Membrane</keyword>
<keyword evidence="5" id="KW-0813">Transport</keyword>
<evidence type="ECO:0000259" key="15">
    <source>
        <dbReference type="PROSITE" id="PS51377"/>
    </source>
</evidence>
<evidence type="ECO:0000313" key="17">
    <source>
        <dbReference type="Proteomes" id="UP001558613"/>
    </source>
</evidence>
<dbReference type="InterPro" id="IPR011019">
    <property type="entry name" value="KIND_dom"/>
</dbReference>
<evidence type="ECO:0000256" key="3">
    <source>
        <dbReference type="ARBA" id="ARBA00004413"/>
    </source>
</evidence>
<dbReference type="PANTHER" id="PTHR21345:SF8">
    <property type="entry name" value="PROTEIN SPIRE HOMOLOG 1"/>
    <property type="match status" value="1"/>
</dbReference>
<comment type="similarity">
    <text evidence="4">Belongs to the spire family.</text>
</comment>
<evidence type="ECO:0000256" key="1">
    <source>
        <dbReference type="ARBA" id="ARBA00004180"/>
    </source>
</evidence>
<accession>A0ABR3LSL7</accession>
<feature type="region of interest" description="Disordered" evidence="14">
    <location>
        <begin position="94"/>
        <end position="125"/>
    </location>
</feature>
<evidence type="ECO:0000256" key="10">
    <source>
        <dbReference type="ARBA" id="ARBA00023136"/>
    </source>
</evidence>